<keyword evidence="3" id="KW-1185">Reference proteome</keyword>
<comment type="caution">
    <text evidence="2">The sequence shown here is derived from an EMBL/GenBank/DDBJ whole genome shotgun (WGS) entry which is preliminary data.</text>
</comment>
<dbReference type="Gene3D" id="3.30.310.170">
    <property type="entry name" value="Outer membrane protein assembly factor BamC"/>
    <property type="match status" value="1"/>
</dbReference>
<dbReference type="AlphaFoldDB" id="A0A4R6N9T6"/>
<dbReference type="Pfam" id="PF06804">
    <property type="entry name" value="Lipoprotein_18"/>
    <property type="match status" value="1"/>
</dbReference>
<reference evidence="2 3" key="1">
    <citation type="submission" date="2019-03" db="EMBL/GenBank/DDBJ databases">
        <title>Genomic Encyclopedia of Type Strains, Phase IV (KMG-IV): sequencing the most valuable type-strain genomes for metagenomic binning, comparative biology and taxonomic classification.</title>
        <authorList>
            <person name="Goeker M."/>
        </authorList>
    </citation>
    <scope>NUCLEOTIDE SEQUENCE [LARGE SCALE GENOMIC DNA]</scope>
    <source>
        <strain evidence="2 3">DSM 25082</strain>
    </source>
</reference>
<accession>A0A4R6N9T6</accession>
<sequence>MSSVTRFPSFAPTAQRLACVALIASLAACSSFDGTFSSDKVDYRSQAKQTSGLDVPPDLTQLARDGRSQVQGGSISASALQQPANNARAAAPGTAAPQVALANAGEARLQRNGDVRWLHSTATPEQLWPQLRSFWQERGLELVKDDPAVGVMETGWAENRARLPQDVVRKTIGKVFDSLYSTGERDMYRTRVERNANGGTDVFIVHRGMQEVYTSNQRDTTMWQPRPADPTLEGEMLSRLLLKLGGQAESSKLAAATPGTSAQATVPSAELPSVRGNARNRPLSEVPDSLQVNEGFERAWRRVGQSLDRHGFTIEDRDRNQGLFYLRYADPTLVGKEEPNFFQRLFKGEQAVTANRYRVSVKSEGERSVVKILDTKGQQQTDENAKRILNLLMDDLR</sequence>
<evidence type="ECO:0000256" key="1">
    <source>
        <dbReference type="SAM" id="MobiDB-lite"/>
    </source>
</evidence>
<feature type="region of interest" description="Disordered" evidence="1">
    <location>
        <begin position="65"/>
        <end position="93"/>
    </location>
</feature>
<dbReference type="InterPro" id="IPR010653">
    <property type="entry name" value="NlpB/DapX"/>
</dbReference>
<evidence type="ECO:0000313" key="3">
    <source>
        <dbReference type="Proteomes" id="UP000295357"/>
    </source>
</evidence>
<dbReference type="RefSeq" id="WP_133602919.1">
    <property type="nucleotide sequence ID" value="NZ_JAUFPJ010000002.1"/>
</dbReference>
<dbReference type="InterPro" id="IPR042268">
    <property type="entry name" value="BamC_C"/>
</dbReference>
<dbReference type="Proteomes" id="UP000295357">
    <property type="component" value="Unassembled WGS sequence"/>
</dbReference>
<organism evidence="2 3">
    <name type="scientific">Roseateles asaccharophilus</name>
    <dbReference type="NCBI Taxonomy" id="582607"/>
    <lineage>
        <taxon>Bacteria</taxon>
        <taxon>Pseudomonadati</taxon>
        <taxon>Pseudomonadota</taxon>
        <taxon>Betaproteobacteria</taxon>
        <taxon>Burkholderiales</taxon>
        <taxon>Sphaerotilaceae</taxon>
        <taxon>Roseateles</taxon>
    </lineage>
</organism>
<protein>
    <submittedName>
        <fullName evidence="2">Beta-barrel assembly machine subunit BamC</fullName>
    </submittedName>
</protein>
<dbReference type="EMBL" id="SNXE01000002">
    <property type="protein sequence ID" value="TDP12178.1"/>
    <property type="molecule type" value="Genomic_DNA"/>
</dbReference>
<gene>
    <name evidence="2" type="ORF">DFR39_102571</name>
</gene>
<evidence type="ECO:0000313" key="2">
    <source>
        <dbReference type="EMBL" id="TDP12178.1"/>
    </source>
</evidence>
<name>A0A4R6N9T6_9BURK</name>
<dbReference type="OrthoDB" id="5291099at2"/>
<dbReference type="PROSITE" id="PS51257">
    <property type="entry name" value="PROKAR_LIPOPROTEIN"/>
    <property type="match status" value="1"/>
</dbReference>
<feature type="compositionally biased region" description="Polar residues" evidence="1">
    <location>
        <begin position="68"/>
        <end position="78"/>
    </location>
</feature>
<feature type="region of interest" description="Disordered" evidence="1">
    <location>
        <begin position="252"/>
        <end position="285"/>
    </location>
</feature>
<proteinExistence type="predicted"/>
<feature type="compositionally biased region" description="Low complexity" evidence="1">
    <location>
        <begin position="79"/>
        <end position="93"/>
    </location>
</feature>